<dbReference type="InterPro" id="IPR025567">
    <property type="entry name" value="DUF4332"/>
</dbReference>
<proteinExistence type="predicted"/>
<evidence type="ECO:0000313" key="2">
    <source>
        <dbReference type="EMBL" id="MFG3818922.1"/>
    </source>
</evidence>
<dbReference type="Proteomes" id="UP001604335">
    <property type="component" value="Unassembled WGS sequence"/>
</dbReference>
<sequence length="143" mass="16089">MTQRAIAQWWPLAQLPGLSAKDLLQLQELGLVDTRSLLRSAASRDQQRAIAAQLQLHEHHVRKWVALADLARVPSVGLDHCGLLLHSGIISTVQLAQQPAHKLHQQVLRLHVRELQQRNLCPDLGKVTRWILQAREVLGRSPS</sequence>
<comment type="caution">
    <text evidence="2">The sequence shown here is derived from an EMBL/GenBank/DDBJ whole genome shotgun (WGS) entry which is preliminary data.</text>
</comment>
<keyword evidence="3" id="KW-1185">Reference proteome</keyword>
<feature type="domain" description="DUF4332" evidence="1">
    <location>
        <begin position="17"/>
        <end position="136"/>
    </location>
</feature>
<evidence type="ECO:0000313" key="3">
    <source>
        <dbReference type="Proteomes" id="UP001604335"/>
    </source>
</evidence>
<dbReference type="Pfam" id="PF14229">
    <property type="entry name" value="DUF4332"/>
    <property type="match status" value="1"/>
</dbReference>
<protein>
    <submittedName>
        <fullName evidence="2">DUF4332 domain-containing protein</fullName>
    </submittedName>
</protein>
<reference evidence="3" key="1">
    <citation type="journal article" date="2024" name="Algal Res.">
        <title>Biochemical, toxicological and genomic investigation of a high-biomass producing Limnothrix strain isolated from Italian shallow drinking water reservoir.</title>
        <authorList>
            <person name="Simonazzi M."/>
            <person name="Shishido T.K."/>
            <person name="Delbaje E."/>
            <person name="Wahlsten M."/>
            <person name="Fewer D.P."/>
            <person name="Sivonen K."/>
            <person name="Pezzolesi L."/>
            <person name="Pistocchi R."/>
        </authorList>
    </citation>
    <scope>NUCLEOTIDE SEQUENCE [LARGE SCALE GENOMIC DNA]</scope>
    <source>
        <strain evidence="3">LRLZ20PSL1</strain>
    </source>
</reference>
<dbReference type="RefSeq" id="WP_393014547.1">
    <property type="nucleotide sequence ID" value="NZ_JAZAQF010000086.1"/>
</dbReference>
<organism evidence="2 3">
    <name type="scientific">Limnothrix redekei LRLZ20PSL1</name>
    <dbReference type="NCBI Taxonomy" id="3112953"/>
    <lineage>
        <taxon>Bacteria</taxon>
        <taxon>Bacillati</taxon>
        <taxon>Cyanobacteriota</taxon>
        <taxon>Cyanophyceae</taxon>
        <taxon>Pseudanabaenales</taxon>
        <taxon>Pseudanabaenaceae</taxon>
        <taxon>Limnothrix</taxon>
    </lineage>
</organism>
<gene>
    <name evidence="2" type="ORF">VPK24_14855</name>
</gene>
<accession>A0ABW7CCP7</accession>
<name>A0ABW7CCP7_9CYAN</name>
<dbReference type="EMBL" id="JAZAQF010000086">
    <property type="protein sequence ID" value="MFG3818922.1"/>
    <property type="molecule type" value="Genomic_DNA"/>
</dbReference>
<evidence type="ECO:0000259" key="1">
    <source>
        <dbReference type="Pfam" id="PF14229"/>
    </source>
</evidence>